<sequence>MTTASASASSGSASASEPASEPASAAGSGSGSEPAFAAGTGSASEPAVSAPGASVVPVPADAAVPTAPDASASVPRARRRADGATLVCFFVVALMIVPARLVLRGLPLSLTPANILALVAAVCWLCAHFTLTLGMAKGRTPVRTALFVHLTAMMASYGYATYGYLPSDELNLADRALILLVAGAGLALMVCDGVRGADRLDLVLKTAVVAGAIIAVIGACQFLLDLDLTRYLQLPVLRYTSEDGFVTARSDFRRVAATTGHPIEFGVVCAMLLPLAAHYGFQARRLGRGALRWWACAALIGAGLMFSVSRSAVLSLAAVGIVLFLGWPARRRIQTVLVGLAFLALMRLMAPGLISTFYNLFANAGTDDSVRYRTHDYDVAAYEVSRHMWLGRGAGTWYAPKYQVFDNQYLLSAVETGLIGVTVVVTLFVCAIYSGLRARHLSADPATRDLGLTLAACLVVPLVGAATFDLLSFATVTGLSFLLIGAAGSLLRTADGEAAARVAGHDAGQDAGTVRWPARVGGAARELLRVPGGASGR</sequence>
<keyword evidence="4 6" id="KW-0472">Membrane</keyword>
<evidence type="ECO:0000313" key="8">
    <source>
        <dbReference type="EMBL" id="GGQ29221.1"/>
    </source>
</evidence>
<comment type="subcellular location">
    <subcellularLocation>
        <location evidence="1">Membrane</location>
        <topology evidence="1">Multi-pass membrane protein</topology>
    </subcellularLocation>
</comment>
<feature type="transmembrane region" description="Helical" evidence="6">
    <location>
        <begin position="470"/>
        <end position="491"/>
    </location>
</feature>
<feature type="transmembrane region" description="Helical" evidence="6">
    <location>
        <begin position="146"/>
        <end position="165"/>
    </location>
</feature>
<dbReference type="PANTHER" id="PTHR37422">
    <property type="entry name" value="TEICHURONIC ACID BIOSYNTHESIS PROTEIN TUAE"/>
    <property type="match status" value="1"/>
</dbReference>
<feature type="region of interest" description="Disordered" evidence="5">
    <location>
        <begin position="1"/>
        <end position="50"/>
    </location>
</feature>
<reference evidence="9" key="1">
    <citation type="journal article" date="2019" name="Int. J. Syst. Evol. Microbiol.">
        <title>The Global Catalogue of Microorganisms (GCM) 10K type strain sequencing project: providing services to taxonomists for standard genome sequencing and annotation.</title>
        <authorList>
            <consortium name="The Broad Institute Genomics Platform"/>
            <consortium name="The Broad Institute Genome Sequencing Center for Infectious Disease"/>
            <person name="Wu L."/>
            <person name="Ma J."/>
        </authorList>
    </citation>
    <scope>NUCLEOTIDE SEQUENCE [LARGE SCALE GENOMIC DNA]</scope>
    <source>
        <strain evidence="9">JCM 3115</strain>
    </source>
</reference>
<evidence type="ECO:0000256" key="4">
    <source>
        <dbReference type="ARBA" id="ARBA00023136"/>
    </source>
</evidence>
<feature type="transmembrane region" description="Helical" evidence="6">
    <location>
        <begin position="202"/>
        <end position="224"/>
    </location>
</feature>
<comment type="caution">
    <text evidence="8">The sequence shown here is derived from an EMBL/GenBank/DDBJ whole genome shotgun (WGS) entry which is preliminary data.</text>
</comment>
<accession>A0ABQ2RFB2</accession>
<feature type="transmembrane region" description="Helical" evidence="6">
    <location>
        <begin position="336"/>
        <end position="361"/>
    </location>
</feature>
<gene>
    <name evidence="8" type="ORF">GCM10010140_69320</name>
</gene>
<dbReference type="InterPro" id="IPR007016">
    <property type="entry name" value="O-antigen_ligase-rel_domated"/>
</dbReference>
<evidence type="ECO:0000256" key="6">
    <source>
        <dbReference type="SAM" id="Phobius"/>
    </source>
</evidence>
<evidence type="ECO:0000313" key="9">
    <source>
        <dbReference type="Proteomes" id="UP000611554"/>
    </source>
</evidence>
<feature type="transmembrane region" description="Helical" evidence="6">
    <location>
        <begin position="312"/>
        <end position="329"/>
    </location>
</feature>
<feature type="transmembrane region" description="Helical" evidence="6">
    <location>
        <begin position="446"/>
        <end position="464"/>
    </location>
</feature>
<organism evidence="8 9">
    <name type="scientific">Streptosporangium pseudovulgare</name>
    <dbReference type="NCBI Taxonomy" id="35765"/>
    <lineage>
        <taxon>Bacteria</taxon>
        <taxon>Bacillati</taxon>
        <taxon>Actinomycetota</taxon>
        <taxon>Actinomycetes</taxon>
        <taxon>Streptosporangiales</taxon>
        <taxon>Streptosporangiaceae</taxon>
        <taxon>Streptosporangium</taxon>
    </lineage>
</organism>
<feature type="transmembrane region" description="Helical" evidence="6">
    <location>
        <begin position="263"/>
        <end position="281"/>
    </location>
</feature>
<evidence type="ECO:0000259" key="7">
    <source>
        <dbReference type="Pfam" id="PF04932"/>
    </source>
</evidence>
<dbReference type="Pfam" id="PF04932">
    <property type="entry name" value="Wzy_C"/>
    <property type="match status" value="1"/>
</dbReference>
<feature type="transmembrane region" description="Helical" evidence="6">
    <location>
        <begin position="290"/>
        <end position="306"/>
    </location>
</feature>
<evidence type="ECO:0000256" key="2">
    <source>
        <dbReference type="ARBA" id="ARBA00022692"/>
    </source>
</evidence>
<protein>
    <recommendedName>
        <fullName evidence="7">O-antigen ligase-related domain-containing protein</fullName>
    </recommendedName>
</protein>
<dbReference type="Proteomes" id="UP000611554">
    <property type="component" value="Unassembled WGS sequence"/>
</dbReference>
<keyword evidence="2 6" id="KW-0812">Transmembrane</keyword>
<dbReference type="PANTHER" id="PTHR37422:SF23">
    <property type="entry name" value="TEICHURONIC ACID BIOSYNTHESIS PROTEIN TUAE"/>
    <property type="match status" value="1"/>
</dbReference>
<dbReference type="EMBL" id="BMQJ01000025">
    <property type="protein sequence ID" value="GGQ29221.1"/>
    <property type="molecule type" value="Genomic_DNA"/>
</dbReference>
<feature type="transmembrane region" description="Helical" evidence="6">
    <location>
        <begin position="177"/>
        <end position="195"/>
    </location>
</feature>
<name>A0ABQ2RFB2_9ACTN</name>
<evidence type="ECO:0000256" key="5">
    <source>
        <dbReference type="SAM" id="MobiDB-lite"/>
    </source>
</evidence>
<evidence type="ECO:0000256" key="3">
    <source>
        <dbReference type="ARBA" id="ARBA00022989"/>
    </source>
</evidence>
<keyword evidence="9" id="KW-1185">Reference proteome</keyword>
<dbReference type="InterPro" id="IPR051533">
    <property type="entry name" value="WaaL-like"/>
</dbReference>
<feature type="transmembrane region" description="Helical" evidence="6">
    <location>
        <begin position="409"/>
        <end position="434"/>
    </location>
</feature>
<feature type="transmembrane region" description="Helical" evidence="6">
    <location>
        <begin position="115"/>
        <end position="134"/>
    </location>
</feature>
<proteinExistence type="predicted"/>
<evidence type="ECO:0000256" key="1">
    <source>
        <dbReference type="ARBA" id="ARBA00004141"/>
    </source>
</evidence>
<feature type="domain" description="O-antigen ligase-related" evidence="7">
    <location>
        <begin position="296"/>
        <end position="424"/>
    </location>
</feature>
<feature type="transmembrane region" description="Helical" evidence="6">
    <location>
        <begin position="83"/>
        <end position="103"/>
    </location>
</feature>
<keyword evidence="3 6" id="KW-1133">Transmembrane helix</keyword>